<dbReference type="SMART" id="SM00563">
    <property type="entry name" value="PlsC"/>
    <property type="match status" value="1"/>
</dbReference>
<dbReference type="Proteomes" id="UP001482513">
    <property type="component" value="Unassembled WGS sequence"/>
</dbReference>
<feature type="domain" description="Phospholipid/glycerol acyltransferase" evidence="3">
    <location>
        <begin position="89"/>
        <end position="241"/>
    </location>
</feature>
<name>A0ABV0K1U7_9CYAN</name>
<comment type="caution">
    <text evidence="4">The sequence shown here is derived from an EMBL/GenBank/DDBJ whole genome shotgun (WGS) entry which is preliminary data.</text>
</comment>
<evidence type="ECO:0000256" key="2">
    <source>
        <dbReference type="ARBA" id="ARBA00023315"/>
    </source>
</evidence>
<organism evidence="4 5">
    <name type="scientific">Leptolyngbya subtilissima DQ-A4</name>
    <dbReference type="NCBI Taxonomy" id="2933933"/>
    <lineage>
        <taxon>Bacteria</taxon>
        <taxon>Bacillati</taxon>
        <taxon>Cyanobacteriota</taxon>
        <taxon>Cyanophyceae</taxon>
        <taxon>Leptolyngbyales</taxon>
        <taxon>Leptolyngbyaceae</taxon>
        <taxon>Leptolyngbya group</taxon>
        <taxon>Leptolyngbya</taxon>
    </lineage>
</organism>
<dbReference type="CDD" id="cd07989">
    <property type="entry name" value="LPLAT_AGPAT-like"/>
    <property type="match status" value="1"/>
</dbReference>
<keyword evidence="2 4" id="KW-0012">Acyltransferase</keyword>
<dbReference type="GO" id="GO:0016746">
    <property type="term" value="F:acyltransferase activity"/>
    <property type="evidence" value="ECO:0007669"/>
    <property type="project" value="UniProtKB-KW"/>
</dbReference>
<dbReference type="PANTHER" id="PTHR10434:SF11">
    <property type="entry name" value="1-ACYL-SN-GLYCEROL-3-PHOSPHATE ACYLTRANSFERASE"/>
    <property type="match status" value="1"/>
</dbReference>
<reference evidence="4 5" key="1">
    <citation type="submission" date="2022-04" db="EMBL/GenBank/DDBJ databases">
        <title>Positive selection, recombination, and allopatry shape intraspecific diversity of widespread and dominant cyanobacteria.</title>
        <authorList>
            <person name="Wei J."/>
            <person name="Shu W."/>
            <person name="Hu C."/>
        </authorList>
    </citation>
    <scope>NUCLEOTIDE SEQUENCE [LARGE SCALE GENOMIC DNA]</scope>
    <source>
        <strain evidence="4 5">DQ-A4</strain>
    </source>
</reference>
<dbReference type="SUPFAM" id="SSF69593">
    <property type="entry name" value="Glycerol-3-phosphate (1)-acyltransferase"/>
    <property type="match status" value="1"/>
</dbReference>
<evidence type="ECO:0000313" key="5">
    <source>
        <dbReference type="Proteomes" id="UP001482513"/>
    </source>
</evidence>
<sequence length="308" mass="34725">MTDTLQPAELTAALTPEAIVRVQEGVATSQNPAVRQCIAIDLAELSAIAQGTADRRVSGGIRRWVMRRFIKACFRVRIENPEHIPTEPNVLTANHLSHLDPFLLLAFCPPTPYYYILGDARTLYNKRWKRWLIGWAGGVIPLERWWKEEMAVMAAADNGRDDLKPLAAAIRDHVPNGSSIQQMRQIDQAVQALLARGDGVMLFPEGRLGEREGHMHPLRRGTVLYAMRSGVPIYPVAIIGTKILYFRKQITLRFGPAVHVPHQARPKRVAIDAALAELEQAFQALLPSHYQEPEGPQPLRHWLSHLFW</sequence>
<evidence type="ECO:0000256" key="1">
    <source>
        <dbReference type="ARBA" id="ARBA00022679"/>
    </source>
</evidence>
<dbReference type="RefSeq" id="WP_190696090.1">
    <property type="nucleotide sequence ID" value="NZ_JAMPKX010000002.1"/>
</dbReference>
<dbReference type="Pfam" id="PF01553">
    <property type="entry name" value="Acyltransferase"/>
    <property type="match status" value="1"/>
</dbReference>
<evidence type="ECO:0000259" key="3">
    <source>
        <dbReference type="SMART" id="SM00563"/>
    </source>
</evidence>
<dbReference type="EMBL" id="JAMPKX010000002">
    <property type="protein sequence ID" value="MEP0946471.1"/>
    <property type="molecule type" value="Genomic_DNA"/>
</dbReference>
<keyword evidence="1" id="KW-0808">Transferase</keyword>
<keyword evidence="5" id="KW-1185">Reference proteome</keyword>
<accession>A0ABV0K1U7</accession>
<protein>
    <submittedName>
        <fullName evidence="4">1-acyl-sn-glycerol-3-phosphate acyltransferase</fullName>
    </submittedName>
</protein>
<dbReference type="InterPro" id="IPR002123">
    <property type="entry name" value="Plipid/glycerol_acylTrfase"/>
</dbReference>
<dbReference type="PANTHER" id="PTHR10434">
    <property type="entry name" value="1-ACYL-SN-GLYCEROL-3-PHOSPHATE ACYLTRANSFERASE"/>
    <property type="match status" value="1"/>
</dbReference>
<gene>
    <name evidence="4" type="ORF">NC992_06270</name>
</gene>
<proteinExistence type="predicted"/>
<evidence type="ECO:0000313" key="4">
    <source>
        <dbReference type="EMBL" id="MEP0946471.1"/>
    </source>
</evidence>